<name>E6LEL3_ENTI1</name>
<evidence type="ECO:0000313" key="1">
    <source>
        <dbReference type="EMBL" id="EFU74349.1"/>
    </source>
</evidence>
<proteinExistence type="predicted"/>
<dbReference type="OrthoDB" id="3238747at2"/>
<dbReference type="PATRIC" id="fig|888064.11.peg.1455"/>
<keyword evidence="2" id="KW-1185">Reference proteome</keyword>
<dbReference type="Proteomes" id="UP000010296">
    <property type="component" value="Unassembled WGS sequence"/>
</dbReference>
<dbReference type="RefSeq" id="WP_007207824.1">
    <property type="nucleotide sequence ID" value="NZ_GL622241.1"/>
</dbReference>
<dbReference type="HOGENOM" id="CLU_1076628_0_0_9"/>
<dbReference type="EMBL" id="AEPV01000028">
    <property type="protein sequence ID" value="EFU74349.1"/>
    <property type="molecule type" value="Genomic_DNA"/>
</dbReference>
<comment type="caution">
    <text evidence="1">The sequence shown here is derived from an EMBL/GenBank/DDBJ whole genome shotgun (WGS) entry which is preliminary data.</text>
</comment>
<sequence length="256" mass="29249">MNATFTWNETECIGVLPGGYGTVTFLHSLPDQQVPTGAIALFIKQGQLVAISDQSIEDYDRVLLLKPTWEMEQAYFLRYLQNYSQEQQWLPQTEMQSVPDQFENIIAPYVKEILLLLHWSGYNFQEQAKAPAKKGGKAAHRWSKAVSTIPFYTEYDGTKATVYWQKRNELVIKKGAIMRQETPLNKDGSVGFAAKFALTLRQEQADKYDTNFVTKEDVVLKSVNEVGHFLYFAGTNSWLQLKDSDGKTIDEWTVVK</sequence>
<dbReference type="AlphaFoldDB" id="E6LEL3"/>
<protein>
    <submittedName>
        <fullName evidence="1">Uncharacterized protein</fullName>
    </submittedName>
</protein>
<reference evidence="1 2" key="1">
    <citation type="submission" date="2010-12" db="EMBL/GenBank/DDBJ databases">
        <authorList>
            <person name="Muzny D."/>
            <person name="Qin X."/>
            <person name="Deng J."/>
            <person name="Jiang H."/>
            <person name="Liu Y."/>
            <person name="Qu J."/>
            <person name="Song X.-Z."/>
            <person name="Zhang L."/>
            <person name="Thornton R."/>
            <person name="Coyle M."/>
            <person name="Francisco L."/>
            <person name="Jackson L."/>
            <person name="Javaid M."/>
            <person name="Korchina V."/>
            <person name="Kovar C."/>
            <person name="Mata R."/>
            <person name="Mathew T."/>
            <person name="Ngo R."/>
            <person name="Nguyen L."/>
            <person name="Nguyen N."/>
            <person name="Okwuonu G."/>
            <person name="Ongeri F."/>
            <person name="Pham C."/>
            <person name="Simmons D."/>
            <person name="Wilczek-Boney K."/>
            <person name="Hale W."/>
            <person name="Jakkamsetti A."/>
            <person name="Pham P."/>
            <person name="Ruth R."/>
            <person name="San Lucas F."/>
            <person name="Warren J."/>
            <person name="Zhang J."/>
            <person name="Zhao Z."/>
            <person name="Zhou C."/>
            <person name="Zhu D."/>
            <person name="Lee S."/>
            <person name="Bess C."/>
            <person name="Blankenburg K."/>
            <person name="Forbes L."/>
            <person name="Fu Q."/>
            <person name="Gubbala S."/>
            <person name="Hirani K."/>
            <person name="Jayaseelan J.C."/>
            <person name="Lara F."/>
            <person name="Munidasa M."/>
            <person name="Palculict T."/>
            <person name="Patil S."/>
            <person name="Pu L.-L."/>
            <person name="Saada N."/>
            <person name="Tang L."/>
            <person name="Weissenberger G."/>
            <person name="Zhu Y."/>
            <person name="Hemphill L."/>
            <person name="Shang Y."/>
            <person name="Youmans B."/>
            <person name="Ayvaz T."/>
            <person name="Ross M."/>
            <person name="Santibanez J."/>
            <person name="Aqrawi P."/>
            <person name="Gross S."/>
            <person name="Joshi V."/>
            <person name="Fowler G."/>
            <person name="Nazareth L."/>
            <person name="Reid J."/>
            <person name="Worley K."/>
            <person name="Petrosino J."/>
            <person name="Highlander S."/>
            <person name="Gibbs R."/>
        </authorList>
    </citation>
    <scope>NUCLEOTIDE SEQUENCE [LARGE SCALE GENOMIC DNA]</scope>
    <source>
        <strain evidence="2">DSM 15952 / CCUG 50447 / LMG 22039 / TP 1.5</strain>
    </source>
</reference>
<accession>E6LEL3</accession>
<dbReference type="eggNOG" id="ENOG5032VTB">
    <property type="taxonomic scope" value="Bacteria"/>
</dbReference>
<evidence type="ECO:0000313" key="2">
    <source>
        <dbReference type="Proteomes" id="UP000010296"/>
    </source>
</evidence>
<dbReference type="STRING" id="888064.HMPREF9088_0803"/>
<gene>
    <name evidence="1" type="ORF">HMPREF9088_0803</name>
</gene>
<organism evidence="1 2">
    <name type="scientific">Enterococcus italicus (strain DSM 15952 / CCUG 50447 / LMG 22039 / TP 1.5)</name>
    <dbReference type="NCBI Taxonomy" id="888064"/>
    <lineage>
        <taxon>Bacteria</taxon>
        <taxon>Bacillati</taxon>
        <taxon>Bacillota</taxon>
        <taxon>Bacilli</taxon>
        <taxon>Lactobacillales</taxon>
        <taxon>Enterococcaceae</taxon>
        <taxon>Enterococcus</taxon>
    </lineage>
</organism>